<dbReference type="SUPFAM" id="SSF51556">
    <property type="entry name" value="Metallo-dependent hydrolases"/>
    <property type="match status" value="1"/>
</dbReference>
<dbReference type="Proteomes" id="UP000678228">
    <property type="component" value="Unassembled WGS sequence"/>
</dbReference>
<dbReference type="EMBL" id="JAGKSQ010000003">
    <property type="protein sequence ID" value="MBP3951000.1"/>
    <property type="molecule type" value="Genomic_DNA"/>
</dbReference>
<proteinExistence type="inferred from homology"/>
<dbReference type="AlphaFoldDB" id="A0A940WYM4"/>
<dbReference type="PANTHER" id="PTHR30068:SF4">
    <property type="entry name" value="URONATE ISOMERASE"/>
    <property type="match status" value="1"/>
</dbReference>
<comment type="similarity">
    <text evidence="3 7">Belongs to the metallo-dependent hydrolases superfamily. Uronate isomerase family.</text>
</comment>
<protein>
    <recommendedName>
        <fullName evidence="5 7">Uronate isomerase</fullName>
        <ecNumber evidence="4 7">5.3.1.12</ecNumber>
    </recommendedName>
    <alternativeName>
        <fullName evidence="7">Glucuronate isomerase</fullName>
    </alternativeName>
    <alternativeName>
        <fullName evidence="7">Uronic isomerase</fullName>
    </alternativeName>
</protein>
<dbReference type="Gene3D" id="3.20.20.140">
    <property type="entry name" value="Metal-dependent hydrolases"/>
    <property type="match status" value="1"/>
</dbReference>
<comment type="pathway">
    <text evidence="2 7">Carbohydrate metabolism; pentose and glucuronate interconversion.</text>
</comment>
<evidence type="ECO:0000313" key="9">
    <source>
        <dbReference type="Proteomes" id="UP000678228"/>
    </source>
</evidence>
<sequence>MKPFLGEDFLLETRTSRTLYHEFAKNMPIIDYHCHLSAKEIAENRQFSSMAEMWLGEDHYKWRMLRTFGVPEAYITGNKSEKEKFMKWAELVPDLIGNPLYHWTHLELQRCFGIFDSLNKNSAEKIWEACNQELKKERLSARGIIKQFNVKMLCTTDDPVDSLIHHKQLKEDSSFEVDVLPTFRPDRAFNIEVDGFLDYIGELEQVSDTAIRTFTDFKKALEIRINYFHEVGCRLSDHGLDTGFYRNYSEEEVESIFQQARERNSLSTEEVIKFKTAVLVALGRLYARKGWAMQLHIGGLRGVNKRMVAQVGMNTGFDSIADFSYAADLGSFLNHLEVTNELPKTILYGLNPRDNYMLATMAGNFQSEIPGKIQHGTAWWFNDQRDGMEDQLKTLANVGLLSKFIGMLTDSRSLLSYTRHEYFRRILCNIIGKWVENGEYPNDLDHIGKIVKDICYYNIQEYLDVTYLEKERSQ</sequence>
<organism evidence="8 9">
    <name type="scientific">Halalkalibacter suaedae</name>
    <dbReference type="NCBI Taxonomy" id="2822140"/>
    <lineage>
        <taxon>Bacteria</taxon>
        <taxon>Bacillati</taxon>
        <taxon>Bacillota</taxon>
        <taxon>Bacilli</taxon>
        <taxon>Bacillales</taxon>
        <taxon>Bacillaceae</taxon>
        <taxon>Halalkalibacter</taxon>
    </lineage>
</organism>
<comment type="caution">
    <text evidence="8">The sequence shown here is derived from an EMBL/GenBank/DDBJ whole genome shotgun (WGS) entry which is preliminary data.</text>
</comment>
<evidence type="ECO:0000256" key="2">
    <source>
        <dbReference type="ARBA" id="ARBA00004892"/>
    </source>
</evidence>
<keyword evidence="6 7" id="KW-0413">Isomerase</keyword>
<comment type="catalytic activity">
    <reaction evidence="1 7">
        <text>D-glucuronate = D-fructuronate</text>
        <dbReference type="Rhea" id="RHEA:13049"/>
        <dbReference type="ChEBI" id="CHEBI:58720"/>
        <dbReference type="ChEBI" id="CHEBI:59863"/>
        <dbReference type="EC" id="5.3.1.12"/>
    </reaction>
</comment>
<evidence type="ECO:0000256" key="6">
    <source>
        <dbReference type="ARBA" id="ARBA00023235"/>
    </source>
</evidence>
<dbReference type="NCBIfam" id="NF002794">
    <property type="entry name" value="PRK02925.1"/>
    <property type="match status" value="1"/>
</dbReference>
<evidence type="ECO:0000256" key="3">
    <source>
        <dbReference type="ARBA" id="ARBA00008397"/>
    </source>
</evidence>
<dbReference type="GO" id="GO:0019698">
    <property type="term" value="P:D-galacturonate catabolic process"/>
    <property type="evidence" value="ECO:0007669"/>
    <property type="project" value="TreeGrafter"/>
</dbReference>
<dbReference type="Gene3D" id="1.10.2020.10">
    <property type="entry name" value="uronate isomerase, domain 2, chain A"/>
    <property type="match status" value="1"/>
</dbReference>
<dbReference type="PANTHER" id="PTHR30068">
    <property type="entry name" value="URONATE ISOMERASE"/>
    <property type="match status" value="1"/>
</dbReference>
<dbReference type="InterPro" id="IPR032466">
    <property type="entry name" value="Metal_Hydrolase"/>
</dbReference>
<evidence type="ECO:0000256" key="4">
    <source>
        <dbReference type="ARBA" id="ARBA00012546"/>
    </source>
</evidence>
<dbReference type="InterPro" id="IPR003766">
    <property type="entry name" value="Uronate_isomerase"/>
</dbReference>
<dbReference type="GO" id="GO:0008880">
    <property type="term" value="F:glucuronate isomerase activity"/>
    <property type="evidence" value="ECO:0007669"/>
    <property type="project" value="UniProtKB-UniRule"/>
</dbReference>
<name>A0A940WYM4_9BACI</name>
<dbReference type="GO" id="GO:0042840">
    <property type="term" value="P:D-glucuronate catabolic process"/>
    <property type="evidence" value="ECO:0007669"/>
    <property type="project" value="TreeGrafter"/>
</dbReference>
<evidence type="ECO:0000256" key="5">
    <source>
        <dbReference type="ARBA" id="ARBA00020555"/>
    </source>
</evidence>
<evidence type="ECO:0000256" key="1">
    <source>
        <dbReference type="ARBA" id="ARBA00001165"/>
    </source>
</evidence>
<evidence type="ECO:0000256" key="7">
    <source>
        <dbReference type="HAMAP-Rule" id="MF_00675"/>
    </source>
</evidence>
<dbReference type="RefSeq" id="WP_210597212.1">
    <property type="nucleotide sequence ID" value="NZ_JAGKSQ010000003.1"/>
</dbReference>
<gene>
    <name evidence="7 8" type="primary">uxaC</name>
    <name evidence="8" type="ORF">J7W16_07620</name>
</gene>
<keyword evidence="9" id="KW-1185">Reference proteome</keyword>
<dbReference type="Pfam" id="PF02614">
    <property type="entry name" value="UxaC"/>
    <property type="match status" value="1"/>
</dbReference>
<accession>A0A940WYM4</accession>
<dbReference type="EC" id="5.3.1.12" evidence="4 7"/>
<reference evidence="8" key="1">
    <citation type="submission" date="2021-03" db="EMBL/GenBank/DDBJ databases">
        <title>Bacillus suaedae sp. nov., isolated from Suaeda aralocaspica.</title>
        <authorList>
            <person name="Lei R.F.R."/>
        </authorList>
    </citation>
    <scope>NUCLEOTIDE SEQUENCE</scope>
    <source>
        <strain evidence="8">YZJH907-2</strain>
    </source>
</reference>
<dbReference type="HAMAP" id="MF_00675">
    <property type="entry name" value="UxaC"/>
    <property type="match status" value="1"/>
</dbReference>
<comment type="catalytic activity">
    <reaction evidence="7">
        <text>aldehydo-D-galacturonate = keto-D-tagaturonate</text>
        <dbReference type="Rhea" id="RHEA:27702"/>
        <dbReference type="ChEBI" id="CHEBI:12952"/>
        <dbReference type="ChEBI" id="CHEBI:17886"/>
    </reaction>
</comment>
<evidence type="ECO:0000313" key="8">
    <source>
        <dbReference type="EMBL" id="MBP3951000.1"/>
    </source>
</evidence>